<accession>A0AAQ3SGZ3</accession>
<protein>
    <submittedName>
        <fullName evidence="1">Uncharacterized protein</fullName>
    </submittedName>
</protein>
<evidence type="ECO:0000313" key="1">
    <source>
        <dbReference type="EMBL" id="WVZ52501.1"/>
    </source>
</evidence>
<dbReference type="EMBL" id="CP144745">
    <property type="protein sequence ID" value="WVZ52501.1"/>
    <property type="molecule type" value="Genomic_DNA"/>
</dbReference>
<evidence type="ECO:0000313" key="2">
    <source>
        <dbReference type="Proteomes" id="UP001341281"/>
    </source>
</evidence>
<name>A0AAQ3SGZ3_PASNO</name>
<organism evidence="1 2">
    <name type="scientific">Paspalum notatum var. saurae</name>
    <dbReference type="NCBI Taxonomy" id="547442"/>
    <lineage>
        <taxon>Eukaryota</taxon>
        <taxon>Viridiplantae</taxon>
        <taxon>Streptophyta</taxon>
        <taxon>Embryophyta</taxon>
        <taxon>Tracheophyta</taxon>
        <taxon>Spermatophyta</taxon>
        <taxon>Magnoliopsida</taxon>
        <taxon>Liliopsida</taxon>
        <taxon>Poales</taxon>
        <taxon>Poaceae</taxon>
        <taxon>PACMAD clade</taxon>
        <taxon>Panicoideae</taxon>
        <taxon>Andropogonodae</taxon>
        <taxon>Paspaleae</taxon>
        <taxon>Paspalinae</taxon>
        <taxon>Paspalum</taxon>
    </lineage>
</organism>
<sequence>MRAGRHGAQRQPRQLPCAAEQKLEARGSIFNMSSPIRSSYSALQLFIGALSPGARAGAPSSQRGPNLVVYKLRLFSKDVAYNDDQNVIHAMAGSLLDKFEEKELQFLSKVENQEPIQWRIEQIDYKFCDKAVWIITEEAGCQRSPAIKDMELK</sequence>
<keyword evidence="2" id="KW-1185">Reference proteome</keyword>
<dbReference type="Proteomes" id="UP001341281">
    <property type="component" value="Chromosome 01"/>
</dbReference>
<dbReference type="AlphaFoldDB" id="A0AAQ3SGZ3"/>
<gene>
    <name evidence="1" type="ORF">U9M48_003555</name>
</gene>
<proteinExistence type="predicted"/>
<reference evidence="1 2" key="1">
    <citation type="submission" date="2024-02" db="EMBL/GenBank/DDBJ databases">
        <title>High-quality chromosome-scale genome assembly of Pensacola bahiagrass (Paspalum notatum Flugge var. saurae).</title>
        <authorList>
            <person name="Vega J.M."/>
            <person name="Podio M."/>
            <person name="Orjuela J."/>
            <person name="Siena L.A."/>
            <person name="Pessino S.C."/>
            <person name="Combes M.C."/>
            <person name="Mariac C."/>
            <person name="Albertini E."/>
            <person name="Pupilli F."/>
            <person name="Ortiz J.P.A."/>
            <person name="Leblanc O."/>
        </authorList>
    </citation>
    <scope>NUCLEOTIDE SEQUENCE [LARGE SCALE GENOMIC DNA]</scope>
    <source>
        <strain evidence="1">R1</strain>
        <tissue evidence="1">Leaf</tissue>
    </source>
</reference>